<proteinExistence type="predicted"/>
<sequence length="148" mass="16592">MGIIGDAFKKLFGLLWEVIKWIGDLLYRLFQPVIDVIMNVIEVIFALIDAFLYFLYNIGLVVTKLFILIFQTAKLLWSLVVGFGKTLASLTYIPHSPGNGFSETIGKLFKIAEPMQLNSVAYILLFIIWLFTAVSAIKLVSSIRVGGD</sequence>
<accession>A0AB34D9L5</accession>
<dbReference type="AlphaFoldDB" id="A0AB34D9L5"/>
<feature type="transmembrane region" description="Helical" evidence="1">
    <location>
        <begin position="120"/>
        <end position="140"/>
    </location>
</feature>
<feature type="transmembrane region" description="Helical" evidence="1">
    <location>
        <begin position="75"/>
        <end position="93"/>
    </location>
</feature>
<evidence type="ECO:0000313" key="2">
    <source>
        <dbReference type="EMBL" id="KAB2500386.1"/>
    </source>
</evidence>
<protein>
    <submittedName>
        <fullName evidence="2">Uncharacterized protein</fullName>
    </submittedName>
</protein>
<dbReference type="Proteomes" id="UP000477920">
    <property type="component" value="Unassembled WGS sequence"/>
</dbReference>
<feature type="transmembrane region" description="Helical" evidence="1">
    <location>
        <begin position="36"/>
        <end position="63"/>
    </location>
</feature>
<keyword evidence="1" id="KW-0472">Membrane</keyword>
<organism evidence="2 3">
    <name type="scientific">Bacillus cereus</name>
    <dbReference type="NCBI Taxonomy" id="1396"/>
    <lineage>
        <taxon>Bacteria</taxon>
        <taxon>Bacillati</taxon>
        <taxon>Bacillota</taxon>
        <taxon>Bacilli</taxon>
        <taxon>Bacillales</taxon>
        <taxon>Bacillaceae</taxon>
        <taxon>Bacillus</taxon>
        <taxon>Bacillus cereus group</taxon>
    </lineage>
</organism>
<comment type="caution">
    <text evidence="2">The sequence shown here is derived from an EMBL/GenBank/DDBJ whole genome shotgun (WGS) entry which is preliminary data.</text>
</comment>
<name>A0AB34D9L5_BACCE</name>
<gene>
    <name evidence="2" type="ORF">F8158_08670</name>
</gene>
<dbReference type="EMBL" id="WBPB01000016">
    <property type="protein sequence ID" value="KAB2500386.1"/>
    <property type="molecule type" value="Genomic_DNA"/>
</dbReference>
<evidence type="ECO:0000313" key="3">
    <source>
        <dbReference type="Proteomes" id="UP000477920"/>
    </source>
</evidence>
<keyword evidence="1" id="KW-0812">Transmembrane</keyword>
<dbReference type="RefSeq" id="WP_151639670.1">
    <property type="nucleotide sequence ID" value="NZ_WBPB01000016.1"/>
</dbReference>
<keyword evidence="1" id="KW-1133">Transmembrane helix</keyword>
<reference evidence="2 3" key="1">
    <citation type="submission" date="2019-10" db="EMBL/GenBank/DDBJ databases">
        <title>Bacillus from the desert of Cuatro Cinegas, Coahuila.</title>
        <authorList>
            <person name="Olmedo-Alvarez G."/>
            <person name="Saldana S."/>
            <person name="Barcelo D."/>
        </authorList>
    </citation>
    <scope>NUCLEOTIDE SEQUENCE [LARGE SCALE GENOMIC DNA]</scope>
    <source>
        <strain evidence="2 3">CH101a_3T</strain>
    </source>
</reference>
<evidence type="ECO:0000256" key="1">
    <source>
        <dbReference type="SAM" id="Phobius"/>
    </source>
</evidence>